<name>A0A7C9DFR0_OPUST</name>
<dbReference type="EMBL" id="GISG01124773">
    <property type="protein sequence ID" value="MBA4641522.1"/>
    <property type="molecule type" value="Transcribed_RNA"/>
</dbReference>
<organism evidence="2">
    <name type="scientific">Opuntia streptacantha</name>
    <name type="common">Prickly pear cactus</name>
    <name type="synonym">Opuntia cardona</name>
    <dbReference type="NCBI Taxonomy" id="393608"/>
    <lineage>
        <taxon>Eukaryota</taxon>
        <taxon>Viridiplantae</taxon>
        <taxon>Streptophyta</taxon>
        <taxon>Embryophyta</taxon>
        <taxon>Tracheophyta</taxon>
        <taxon>Spermatophyta</taxon>
        <taxon>Magnoliopsida</taxon>
        <taxon>eudicotyledons</taxon>
        <taxon>Gunneridae</taxon>
        <taxon>Pentapetalae</taxon>
        <taxon>Caryophyllales</taxon>
        <taxon>Cactineae</taxon>
        <taxon>Cactaceae</taxon>
        <taxon>Opuntioideae</taxon>
        <taxon>Opuntia</taxon>
    </lineage>
</organism>
<sequence length="100" mass="11632">MAYLFLAIAKFARMMCNCVSICFSFFEVDNYITLLFLSISIRVEKNPNQRSIPSCFFLAIFILLLWGAWGPSRLVFHAMMTYLFLLIILFSFHCIGISRL</sequence>
<protein>
    <submittedName>
        <fullName evidence="2">Uncharacterized protein</fullName>
    </submittedName>
</protein>
<reference evidence="2" key="2">
    <citation type="submission" date="2020-07" db="EMBL/GenBank/DDBJ databases">
        <authorList>
            <person name="Vera ALvarez R."/>
            <person name="Arias-Moreno D.M."/>
            <person name="Jimenez-Jacinto V."/>
            <person name="Jimenez-Bremont J.F."/>
            <person name="Swaminathan K."/>
            <person name="Moose S.P."/>
            <person name="Guerrero-Gonzalez M.L."/>
            <person name="Marino-Ramirez L."/>
            <person name="Landsman D."/>
            <person name="Rodriguez-Kessler M."/>
            <person name="Delgado-Sanchez P."/>
        </authorList>
    </citation>
    <scope>NUCLEOTIDE SEQUENCE</scope>
    <source>
        <tissue evidence="2">Cladode</tissue>
    </source>
</reference>
<proteinExistence type="predicted"/>
<keyword evidence="1" id="KW-1133">Transmembrane helix</keyword>
<evidence type="ECO:0000256" key="1">
    <source>
        <dbReference type="SAM" id="Phobius"/>
    </source>
</evidence>
<feature type="transmembrane region" description="Helical" evidence="1">
    <location>
        <begin position="51"/>
        <end position="69"/>
    </location>
</feature>
<evidence type="ECO:0000313" key="2">
    <source>
        <dbReference type="EMBL" id="MBA4641522.1"/>
    </source>
</evidence>
<keyword evidence="1" id="KW-0812">Transmembrane</keyword>
<dbReference type="AlphaFoldDB" id="A0A7C9DFR0"/>
<feature type="transmembrane region" description="Helical" evidence="1">
    <location>
        <begin position="75"/>
        <end position="97"/>
    </location>
</feature>
<reference evidence="2" key="1">
    <citation type="journal article" date="2013" name="J. Plant Res.">
        <title>Effect of fungi and light on seed germination of three Opuntia species from semiarid lands of central Mexico.</title>
        <authorList>
            <person name="Delgado-Sanchez P."/>
            <person name="Jimenez-Bremont J.F."/>
            <person name="Guerrero-Gonzalez Mde L."/>
            <person name="Flores J."/>
        </authorList>
    </citation>
    <scope>NUCLEOTIDE SEQUENCE</scope>
    <source>
        <tissue evidence="2">Cladode</tissue>
    </source>
</reference>
<accession>A0A7C9DFR0</accession>
<keyword evidence="1" id="KW-0472">Membrane</keyword>